<proteinExistence type="predicted"/>
<evidence type="ECO:0000313" key="2">
    <source>
        <dbReference type="Proteomes" id="UP000422764"/>
    </source>
</evidence>
<keyword evidence="2" id="KW-1185">Reference proteome</keyword>
<reference evidence="1 2" key="1">
    <citation type="submission" date="2019-12" db="EMBL/GenBank/DDBJ databases">
        <title>Genome sequenceing of Clostridium bovifaecis.</title>
        <authorList>
            <person name="Yao Y."/>
        </authorList>
    </citation>
    <scope>NUCLEOTIDE SEQUENCE [LARGE SCALE GENOMIC DNA]</scope>
    <source>
        <strain evidence="1 2">BXX</strain>
    </source>
</reference>
<dbReference type="SUPFAM" id="SSF51735">
    <property type="entry name" value="NAD(P)-binding Rossmann-fold domains"/>
    <property type="match status" value="1"/>
</dbReference>
<dbReference type="InterPro" id="IPR036291">
    <property type="entry name" value="NAD(P)-bd_dom_sf"/>
</dbReference>
<dbReference type="EMBL" id="CP046522">
    <property type="protein sequence ID" value="QGU96336.1"/>
    <property type="molecule type" value="Genomic_DNA"/>
</dbReference>
<evidence type="ECO:0000313" key="1">
    <source>
        <dbReference type="EMBL" id="QGU96336.1"/>
    </source>
</evidence>
<protein>
    <submittedName>
        <fullName evidence="1">SDR family NAD(P)-dependent oxidoreductase</fullName>
    </submittedName>
</protein>
<dbReference type="Gene3D" id="3.40.50.720">
    <property type="entry name" value="NAD(P)-binding Rossmann-like Domain"/>
    <property type="match status" value="1"/>
</dbReference>
<dbReference type="InterPro" id="IPR002347">
    <property type="entry name" value="SDR_fam"/>
</dbReference>
<accession>A0A6I6EZH7</accession>
<name>A0A6I6EZH7_9CLOT</name>
<dbReference type="Pfam" id="PF00106">
    <property type="entry name" value="adh_short"/>
    <property type="match status" value="1"/>
</dbReference>
<sequence length="75" mass="8300">MMLIEKNMSFRDKLENKAILLTGGGGGIGFEIAKALIYMGARAIIAEKDKSKLLYAEKALNSIFQKSCVEPYEID</sequence>
<organism evidence="1 2">
    <name type="scientific">Clostridium bovifaecis</name>
    <dbReference type="NCBI Taxonomy" id="2184719"/>
    <lineage>
        <taxon>Bacteria</taxon>
        <taxon>Bacillati</taxon>
        <taxon>Bacillota</taxon>
        <taxon>Clostridia</taxon>
        <taxon>Eubacteriales</taxon>
        <taxon>Clostridiaceae</taxon>
        <taxon>Clostridium</taxon>
    </lineage>
</organism>
<dbReference type="AlphaFoldDB" id="A0A6I6EZH7"/>
<gene>
    <name evidence="1" type="ORF">GOM49_15640</name>
</gene>
<dbReference type="Proteomes" id="UP000422764">
    <property type="component" value="Chromosome"/>
</dbReference>